<evidence type="ECO:0000313" key="4">
    <source>
        <dbReference type="Proteomes" id="UP001164305"/>
    </source>
</evidence>
<feature type="region of interest" description="Disordered" evidence="2">
    <location>
        <begin position="258"/>
        <end position="300"/>
    </location>
</feature>
<evidence type="ECO:0000256" key="2">
    <source>
        <dbReference type="SAM" id="MobiDB-lite"/>
    </source>
</evidence>
<comment type="similarity">
    <text evidence="1">Belongs to the SURF1 family.</text>
</comment>
<dbReference type="CDD" id="cd06662">
    <property type="entry name" value="SURF1"/>
    <property type="match status" value="1"/>
</dbReference>
<gene>
    <name evidence="3" type="ORF">BRM3_01330</name>
</gene>
<keyword evidence="1" id="KW-0472">Membrane</keyword>
<evidence type="ECO:0000256" key="1">
    <source>
        <dbReference type="RuleBase" id="RU363076"/>
    </source>
</evidence>
<proteinExistence type="inferred from homology"/>
<comment type="caution">
    <text evidence="1">Lacks conserved residue(s) required for the propagation of feature annotation.</text>
</comment>
<dbReference type="InterPro" id="IPR002994">
    <property type="entry name" value="Surf1/Shy1"/>
</dbReference>
<keyword evidence="1" id="KW-1133">Transmembrane helix</keyword>
<accession>A0ABY6G1M8</accession>
<dbReference type="EMBL" id="CP107020">
    <property type="protein sequence ID" value="UYG17106.1"/>
    <property type="molecule type" value="Genomic_DNA"/>
</dbReference>
<feature type="compositionally biased region" description="Basic and acidic residues" evidence="2">
    <location>
        <begin position="287"/>
        <end position="300"/>
    </location>
</feature>
<keyword evidence="1" id="KW-1003">Cell membrane</keyword>
<keyword evidence="1" id="KW-0812">Transmembrane</keyword>
<evidence type="ECO:0000313" key="3">
    <source>
        <dbReference type="EMBL" id="UYG17106.1"/>
    </source>
</evidence>
<sequence length="300" mass="31399">MLRVALRPRFLGLLALMIAATLVCGLLATWQWHRAHRALEIAPPSSEVVALADIAAVGDPVTNEDSGRAVRVSGTYDPAEQVLVPGRRIDGTDAVIVVTALHVQQADGSDARLPVARGWMPAADAAGADGALDPAAVPTAPTGTVTVTGRLEASEAAQSGVGADGTIQEIATPLLVNVWGSPMYAGYVAETSAAEGLRPMPVATSAFSRGLNWQNIGYALQWVVFGVFFLYLWWRSVRTRYLDERAEAEELVRSRLSAAKAHTGGGETPGDGTAARPLEATSTASADAKEDSSADDTAAR</sequence>
<protein>
    <recommendedName>
        <fullName evidence="1">SURF1-like protein</fullName>
    </recommendedName>
</protein>
<dbReference type="PROSITE" id="PS50895">
    <property type="entry name" value="SURF1"/>
    <property type="match status" value="1"/>
</dbReference>
<feature type="transmembrane region" description="Helical" evidence="1">
    <location>
        <begin position="216"/>
        <end position="234"/>
    </location>
</feature>
<reference evidence="3" key="1">
    <citation type="submission" date="2022-10" db="EMBL/GenBank/DDBJ databases">
        <title>Whole-Genome Sequencing of Brachybacterium huguangmaarense BRM-3, Isolated from Betula schmidtii.</title>
        <authorList>
            <person name="Haam D."/>
        </authorList>
    </citation>
    <scope>NUCLEOTIDE SEQUENCE</scope>
    <source>
        <strain evidence="3">BRM-3</strain>
    </source>
</reference>
<comment type="subcellular location">
    <subcellularLocation>
        <location evidence="1">Cell membrane</location>
        <topology evidence="1">Multi-pass membrane protein</topology>
    </subcellularLocation>
</comment>
<keyword evidence="4" id="KW-1185">Reference proteome</keyword>
<dbReference type="Pfam" id="PF02104">
    <property type="entry name" value="SURF1"/>
    <property type="match status" value="1"/>
</dbReference>
<organism evidence="3 4">
    <name type="scientific">Brachybacterium huguangmaarense</name>
    <dbReference type="NCBI Taxonomy" id="1652028"/>
    <lineage>
        <taxon>Bacteria</taxon>
        <taxon>Bacillati</taxon>
        <taxon>Actinomycetota</taxon>
        <taxon>Actinomycetes</taxon>
        <taxon>Micrococcales</taxon>
        <taxon>Dermabacteraceae</taxon>
        <taxon>Brachybacterium</taxon>
    </lineage>
</organism>
<dbReference type="RefSeq" id="WP_263594315.1">
    <property type="nucleotide sequence ID" value="NZ_CP107020.1"/>
</dbReference>
<dbReference type="Proteomes" id="UP001164305">
    <property type="component" value="Chromosome"/>
</dbReference>
<name>A0ABY6G1M8_9MICO</name>